<evidence type="ECO:0000313" key="11">
    <source>
        <dbReference type="Proteomes" id="UP001162156"/>
    </source>
</evidence>
<dbReference type="Proteomes" id="UP001162156">
    <property type="component" value="Unassembled WGS sequence"/>
</dbReference>
<gene>
    <name evidence="10" type="ORF">NQ314_013012</name>
</gene>
<dbReference type="EC" id="3.1.1.13" evidence="7"/>
<organism evidence="10 11">
    <name type="scientific">Rhamnusium bicolor</name>
    <dbReference type="NCBI Taxonomy" id="1586634"/>
    <lineage>
        <taxon>Eukaryota</taxon>
        <taxon>Metazoa</taxon>
        <taxon>Ecdysozoa</taxon>
        <taxon>Arthropoda</taxon>
        <taxon>Hexapoda</taxon>
        <taxon>Insecta</taxon>
        <taxon>Pterygota</taxon>
        <taxon>Neoptera</taxon>
        <taxon>Endopterygota</taxon>
        <taxon>Coleoptera</taxon>
        <taxon>Polyphaga</taxon>
        <taxon>Cucujiformia</taxon>
        <taxon>Chrysomeloidea</taxon>
        <taxon>Cerambycidae</taxon>
        <taxon>Lepturinae</taxon>
        <taxon>Rhagiini</taxon>
        <taxon>Rhamnusium</taxon>
    </lineage>
</organism>
<comment type="subcellular location">
    <subcellularLocation>
        <location evidence="1">Lipid droplet</location>
    </subcellularLocation>
</comment>
<dbReference type="SUPFAM" id="SSF53474">
    <property type="entry name" value="alpha/beta-Hydrolases"/>
    <property type="match status" value="1"/>
</dbReference>
<dbReference type="InterPro" id="IPR029058">
    <property type="entry name" value="AB_hydrolase_fold"/>
</dbReference>
<accession>A0AAV8X9G5</accession>
<evidence type="ECO:0000256" key="2">
    <source>
        <dbReference type="ARBA" id="ARBA00008300"/>
    </source>
</evidence>
<dbReference type="AlphaFoldDB" id="A0AAV8X9G5"/>
<evidence type="ECO:0000256" key="7">
    <source>
        <dbReference type="ARBA" id="ARBA00039150"/>
    </source>
</evidence>
<keyword evidence="9" id="KW-1133">Transmembrane helix</keyword>
<evidence type="ECO:0000256" key="6">
    <source>
        <dbReference type="ARBA" id="ARBA00031924"/>
    </source>
</evidence>
<evidence type="ECO:0000256" key="3">
    <source>
        <dbReference type="ARBA" id="ARBA00019242"/>
    </source>
</evidence>
<evidence type="ECO:0000313" key="10">
    <source>
        <dbReference type="EMBL" id="KAJ8935116.1"/>
    </source>
</evidence>
<proteinExistence type="inferred from homology"/>
<dbReference type="GO" id="GO:0019915">
    <property type="term" value="P:lipid storage"/>
    <property type="evidence" value="ECO:0007669"/>
    <property type="project" value="InterPro"/>
</dbReference>
<evidence type="ECO:0000256" key="9">
    <source>
        <dbReference type="SAM" id="Phobius"/>
    </source>
</evidence>
<feature type="transmembrane region" description="Helical" evidence="9">
    <location>
        <begin position="173"/>
        <end position="200"/>
    </location>
</feature>
<keyword evidence="5" id="KW-0378">Hydrolase</keyword>
<evidence type="ECO:0000256" key="4">
    <source>
        <dbReference type="ARBA" id="ARBA00022677"/>
    </source>
</evidence>
<dbReference type="EMBL" id="JANEYF010003623">
    <property type="protein sequence ID" value="KAJ8935116.1"/>
    <property type="molecule type" value="Genomic_DNA"/>
</dbReference>
<evidence type="ECO:0000256" key="8">
    <source>
        <dbReference type="ARBA" id="ARBA00049527"/>
    </source>
</evidence>
<dbReference type="GO" id="GO:0005811">
    <property type="term" value="C:lipid droplet"/>
    <property type="evidence" value="ECO:0007669"/>
    <property type="project" value="UniProtKB-SubCell"/>
</dbReference>
<dbReference type="PANTHER" id="PTHR13390">
    <property type="entry name" value="LIPASE"/>
    <property type="match status" value="1"/>
</dbReference>
<comment type="caution">
    <text evidence="10">The sequence shown here is derived from an EMBL/GenBank/DDBJ whole genome shotgun (WGS) entry which is preliminary data.</text>
</comment>
<keyword evidence="4" id="KW-0551">Lipid droplet</keyword>
<keyword evidence="9" id="KW-0812">Transmembrane</keyword>
<comment type="similarity">
    <text evidence="2">Belongs to the AB hydrolase superfamily. LDAH family.</text>
</comment>
<dbReference type="Pfam" id="PF10230">
    <property type="entry name" value="LIDHydrolase"/>
    <property type="match status" value="1"/>
</dbReference>
<dbReference type="PANTHER" id="PTHR13390:SF0">
    <property type="entry name" value="LIPID DROPLET-ASSOCIATED HYDROLASE"/>
    <property type="match status" value="1"/>
</dbReference>
<evidence type="ECO:0000256" key="1">
    <source>
        <dbReference type="ARBA" id="ARBA00004502"/>
    </source>
</evidence>
<comment type="catalytic activity">
    <reaction evidence="8">
        <text>a cholesterol ester + H2O = cholesterol + a fatty acid + H(+)</text>
        <dbReference type="Rhea" id="RHEA:36403"/>
        <dbReference type="ChEBI" id="CHEBI:15377"/>
        <dbReference type="ChEBI" id="CHEBI:15378"/>
        <dbReference type="ChEBI" id="CHEBI:16113"/>
        <dbReference type="ChEBI" id="CHEBI:17002"/>
        <dbReference type="ChEBI" id="CHEBI:28868"/>
        <dbReference type="EC" id="3.1.1.13"/>
    </reaction>
    <physiologicalReaction direction="left-to-right" evidence="8">
        <dbReference type="Rhea" id="RHEA:36404"/>
    </physiologicalReaction>
</comment>
<name>A0AAV8X9G5_9CUCU</name>
<evidence type="ECO:0000256" key="5">
    <source>
        <dbReference type="ARBA" id="ARBA00022801"/>
    </source>
</evidence>
<keyword evidence="9" id="KW-0472">Membrane</keyword>
<keyword evidence="11" id="KW-1185">Reference proteome</keyword>
<sequence length="309" mass="35644">MHQAYLELNGVRTKVSTWGKWVEESTKDTEDIVIIITGNPGISGFYDLFAETINEKLGYPVWCLGHAGHDLPKEPITLPKFNDHKELYGLKGQIQHKVLSYLCFLLIFFEKYVPINTRVHLIGHSIGCYMILELLEHPSIKDKVSDVHLLFPTIEHMAETKNGKFLTTFIKPIVWLIVFVSWIFTILPNIIQFILIYAYMTFTGISIEEHFKNVKAIVNPGVLRRVFFLAFEELDQVKERNNEVIKSNINKLKLYYGKNDGWAPASFCDRIKIDIPNINAQVSSYDHTFVLKRNVEVGNIVSDWIKAKQ</sequence>
<dbReference type="InterPro" id="IPR019363">
    <property type="entry name" value="LDAH"/>
</dbReference>
<reference evidence="10" key="1">
    <citation type="journal article" date="2023" name="Insect Mol. Biol.">
        <title>Genome sequencing provides insights into the evolution of gene families encoding plant cell wall-degrading enzymes in longhorned beetles.</title>
        <authorList>
            <person name="Shin N.R."/>
            <person name="Okamura Y."/>
            <person name="Kirsch R."/>
            <person name="Pauchet Y."/>
        </authorList>
    </citation>
    <scope>NUCLEOTIDE SEQUENCE</scope>
    <source>
        <strain evidence="10">RBIC_L_NR</strain>
    </source>
</reference>
<protein>
    <recommendedName>
        <fullName evidence="3">Lipid droplet-associated hydrolase</fullName>
        <ecNumber evidence="7">3.1.1.13</ecNumber>
    </recommendedName>
    <alternativeName>
        <fullName evidence="6">Lipid droplet-associated serine hydrolase</fullName>
    </alternativeName>
</protein>
<dbReference type="GO" id="GO:0004771">
    <property type="term" value="F:sterol ester esterase activity"/>
    <property type="evidence" value="ECO:0007669"/>
    <property type="project" value="UniProtKB-EC"/>
</dbReference>
<dbReference type="Gene3D" id="3.40.50.1820">
    <property type="entry name" value="alpha/beta hydrolase"/>
    <property type="match status" value="1"/>
</dbReference>